<organism evidence="1 2">
    <name type="scientific">Simkania negevensis (strain ATCC VR-1471 / DSM 27360 / Z)</name>
    <dbReference type="NCBI Taxonomy" id="331113"/>
    <lineage>
        <taxon>Bacteria</taxon>
        <taxon>Pseudomonadati</taxon>
        <taxon>Chlamydiota</taxon>
        <taxon>Chlamydiia</taxon>
        <taxon>Parachlamydiales</taxon>
        <taxon>Simkaniaceae</taxon>
        <taxon>Simkania</taxon>
    </lineage>
</organism>
<dbReference type="KEGG" id="sng:SNE_A10590"/>
<proteinExistence type="predicted"/>
<dbReference type="HOGENOM" id="CLU_110454_0_3_0"/>
<dbReference type="PANTHER" id="PTHR46523">
    <property type="entry name" value="DCTP PYROPHOSPHATASE 1"/>
    <property type="match status" value="1"/>
</dbReference>
<dbReference type="EMBL" id="FR872582">
    <property type="protein sequence ID" value="CCB88936.1"/>
    <property type="molecule type" value="Genomic_DNA"/>
</dbReference>
<dbReference type="GO" id="GO:0042262">
    <property type="term" value="P:DNA protection"/>
    <property type="evidence" value="ECO:0007669"/>
    <property type="project" value="TreeGrafter"/>
</dbReference>
<keyword evidence="2" id="KW-1185">Reference proteome</keyword>
<reference key="1">
    <citation type="journal article" date="2011" name="Mol. Biol. Evol.">
        <title>Unity in variety -- the pan-genome of the Chlamydiae.</title>
        <authorList>
            <person name="Collingro A."/>
            <person name="Tischler P."/>
            <person name="Weinmaier T."/>
            <person name="Penz T."/>
            <person name="Heinz E."/>
            <person name="Brunham R.C."/>
            <person name="Read T.D."/>
            <person name="Bavoil P.M."/>
            <person name="Sachse K."/>
            <person name="Kahane S."/>
            <person name="Friedman M.G."/>
            <person name="Rattei T."/>
            <person name="Myers G.S.A."/>
            <person name="Horn M."/>
        </authorList>
    </citation>
    <scope>NUCLEOTIDE SEQUENCE</scope>
    <source>
        <strain>Z</strain>
    </source>
</reference>
<dbReference type="PANTHER" id="PTHR46523:SF1">
    <property type="entry name" value="DCTP PYROPHOSPHATASE 1"/>
    <property type="match status" value="1"/>
</dbReference>
<dbReference type="eggNOG" id="COG1694">
    <property type="taxonomic scope" value="Bacteria"/>
</dbReference>
<name>F8L832_SIMNZ</name>
<dbReference type="GO" id="GO:0005829">
    <property type="term" value="C:cytosol"/>
    <property type="evidence" value="ECO:0007669"/>
    <property type="project" value="TreeGrafter"/>
</dbReference>
<dbReference type="Proteomes" id="UP000000496">
    <property type="component" value="Chromosome gsn.131"/>
</dbReference>
<evidence type="ECO:0000313" key="1">
    <source>
        <dbReference type="EMBL" id="CCB88936.1"/>
    </source>
</evidence>
<keyword evidence="1" id="KW-0378">Hydrolase</keyword>
<dbReference type="Gene3D" id="1.10.287.1080">
    <property type="entry name" value="MazG-like"/>
    <property type="match status" value="1"/>
</dbReference>
<dbReference type="Pfam" id="PF12643">
    <property type="entry name" value="MazG-like"/>
    <property type="match status" value="1"/>
</dbReference>
<dbReference type="GO" id="GO:0006253">
    <property type="term" value="P:dCTP catabolic process"/>
    <property type="evidence" value="ECO:0007669"/>
    <property type="project" value="TreeGrafter"/>
</dbReference>
<accession>F8L832</accession>
<gene>
    <name evidence="1" type="primary">dctpp1</name>
    <name evidence="1" type="ordered locus">SNE_A10590</name>
</gene>
<dbReference type="STRING" id="331113.SNE_A10590"/>
<protein>
    <submittedName>
        <fullName evidence="1">dCTP pyrophosphatase 1</fullName>
        <ecNumber evidence="1">3.6.1.12</ecNumber>
    </submittedName>
</protein>
<dbReference type="PIRSF" id="PIRSF029826">
    <property type="entry name" value="UCP029826_pph"/>
    <property type="match status" value="1"/>
</dbReference>
<evidence type="ECO:0000313" key="2">
    <source>
        <dbReference type="Proteomes" id="UP000000496"/>
    </source>
</evidence>
<dbReference type="OrthoDB" id="9791898at2"/>
<dbReference type="SUPFAM" id="SSF101386">
    <property type="entry name" value="all-alpha NTP pyrophosphatases"/>
    <property type="match status" value="1"/>
</dbReference>
<dbReference type="InterPro" id="IPR025984">
    <property type="entry name" value="DCTPP"/>
</dbReference>
<dbReference type="CDD" id="cd11537">
    <property type="entry name" value="NTP-PPase_RS21-C6_like"/>
    <property type="match status" value="1"/>
</dbReference>
<reference evidence="1 2" key="2">
    <citation type="journal article" date="2011" name="Mol. Biol. Evol.">
        <title>Unity in variety--the pan-genome of the Chlamydiae.</title>
        <authorList>
            <person name="Collingro A."/>
            <person name="Tischler P."/>
            <person name="Weinmaier T."/>
            <person name="Penz T."/>
            <person name="Heinz E."/>
            <person name="Brunham R.C."/>
            <person name="Read T.D."/>
            <person name="Bavoil P.M."/>
            <person name="Sachse K."/>
            <person name="Kahane S."/>
            <person name="Friedman M.G."/>
            <person name="Rattei T."/>
            <person name="Myers G.S."/>
            <person name="Horn M."/>
        </authorList>
    </citation>
    <scope>NUCLEOTIDE SEQUENCE [LARGE SCALE GENOMIC DNA]</scope>
    <source>
        <strain evidence="2">ATCC VR-1471 / Z</strain>
    </source>
</reference>
<dbReference type="GO" id="GO:0047840">
    <property type="term" value="F:dCTP diphosphatase activity"/>
    <property type="evidence" value="ECO:0007669"/>
    <property type="project" value="UniProtKB-EC"/>
</dbReference>
<dbReference type="RefSeq" id="WP_013943403.1">
    <property type="nucleotide sequence ID" value="NC_015713.1"/>
</dbReference>
<dbReference type="EC" id="3.6.1.12" evidence="1"/>
<dbReference type="AlphaFoldDB" id="F8L832"/>
<sequence length="115" mass="13573">MKLLKEKMAAFVKERNWDQYHNPKNLLLSLVTEVGELTEIFRWYTAEECMHVMNDPKIAARVREEMADVFNNLVLLAMKFDIDLLEAAQNKLKINALKYPAEEWQGKAFKEENRL</sequence>
<dbReference type="InterPro" id="IPR052555">
    <property type="entry name" value="dCTP_Pyrophosphatase"/>
</dbReference>